<feature type="transmembrane region" description="Helical" evidence="1">
    <location>
        <begin position="121"/>
        <end position="144"/>
    </location>
</feature>
<accession>A0ABV8Q2Q8</accession>
<dbReference type="RefSeq" id="WP_390226519.1">
    <property type="nucleotide sequence ID" value="NZ_JBHSCN010000001.1"/>
</dbReference>
<feature type="transmembrane region" description="Helical" evidence="1">
    <location>
        <begin position="53"/>
        <end position="74"/>
    </location>
</feature>
<name>A0ABV8Q2Q8_9MICO</name>
<organism evidence="2 3">
    <name type="scientific">Gryllotalpicola reticulitermitis</name>
    <dbReference type="NCBI Taxonomy" id="1184153"/>
    <lineage>
        <taxon>Bacteria</taxon>
        <taxon>Bacillati</taxon>
        <taxon>Actinomycetota</taxon>
        <taxon>Actinomycetes</taxon>
        <taxon>Micrococcales</taxon>
        <taxon>Microbacteriaceae</taxon>
        <taxon>Gryllotalpicola</taxon>
    </lineage>
</organism>
<reference evidence="3" key="1">
    <citation type="journal article" date="2019" name="Int. J. Syst. Evol. Microbiol.">
        <title>The Global Catalogue of Microorganisms (GCM) 10K type strain sequencing project: providing services to taxonomists for standard genome sequencing and annotation.</title>
        <authorList>
            <consortium name="The Broad Institute Genomics Platform"/>
            <consortium name="The Broad Institute Genome Sequencing Center for Infectious Disease"/>
            <person name="Wu L."/>
            <person name="Ma J."/>
        </authorList>
    </citation>
    <scope>NUCLEOTIDE SEQUENCE [LARGE SCALE GENOMIC DNA]</scope>
    <source>
        <strain evidence="3">CGMCC 1.10363</strain>
    </source>
</reference>
<evidence type="ECO:0000256" key="1">
    <source>
        <dbReference type="SAM" id="Phobius"/>
    </source>
</evidence>
<evidence type="ECO:0000313" key="3">
    <source>
        <dbReference type="Proteomes" id="UP001595900"/>
    </source>
</evidence>
<gene>
    <name evidence="2" type="ORF">ACFOYW_00195</name>
</gene>
<keyword evidence="1" id="KW-0472">Membrane</keyword>
<dbReference type="Proteomes" id="UP001595900">
    <property type="component" value="Unassembled WGS sequence"/>
</dbReference>
<sequence length="176" mass="17711">MSRLAASVGRGALMGAAVLCIALAATAGGQEVVIVPLSLSVLVMLIAPNGPLAAAPTVARGYLLALAAGSAVALIHLPTEIAAAIAAAIATAVISAGGPVHPPAVALAIEIGWLPGATPESLLGSAIAVVAGLILLLAFQHLVLRRVPKHSDSREWFSHLGAQLRRLGTRNTDREP</sequence>
<keyword evidence="3" id="KW-1185">Reference proteome</keyword>
<keyword evidence="1" id="KW-1133">Transmembrane helix</keyword>
<evidence type="ECO:0008006" key="4">
    <source>
        <dbReference type="Google" id="ProtNLM"/>
    </source>
</evidence>
<proteinExistence type="predicted"/>
<keyword evidence="1" id="KW-0812">Transmembrane</keyword>
<protein>
    <recommendedName>
        <fullName evidence="4">HPP family protein</fullName>
    </recommendedName>
</protein>
<evidence type="ECO:0000313" key="2">
    <source>
        <dbReference type="EMBL" id="MFC4241776.1"/>
    </source>
</evidence>
<dbReference type="EMBL" id="JBHSCN010000001">
    <property type="protein sequence ID" value="MFC4241776.1"/>
    <property type="molecule type" value="Genomic_DNA"/>
</dbReference>
<comment type="caution">
    <text evidence="2">The sequence shown here is derived from an EMBL/GenBank/DDBJ whole genome shotgun (WGS) entry which is preliminary data.</text>
</comment>